<dbReference type="Proteomes" id="UP000552045">
    <property type="component" value="Unassembled WGS sequence"/>
</dbReference>
<evidence type="ECO:0000313" key="4">
    <source>
        <dbReference type="Proteomes" id="UP000552045"/>
    </source>
</evidence>
<dbReference type="PROSITE" id="PS51352">
    <property type="entry name" value="THIOREDOXIN_2"/>
    <property type="match status" value="1"/>
</dbReference>
<evidence type="ECO:0000259" key="2">
    <source>
        <dbReference type="PROSITE" id="PS51352"/>
    </source>
</evidence>
<reference evidence="3 4" key="1">
    <citation type="submission" date="2020-07" db="EMBL/GenBank/DDBJ databases">
        <title>Sequencing the genomes of 1000 actinobacteria strains.</title>
        <authorList>
            <person name="Klenk H.-P."/>
        </authorList>
    </citation>
    <scope>NUCLEOTIDE SEQUENCE [LARGE SCALE GENOMIC DNA]</scope>
    <source>
        <strain evidence="3 4">DSM 22185</strain>
    </source>
</reference>
<name>A0A7Y9JNB0_9MICO</name>
<feature type="region of interest" description="Disordered" evidence="1">
    <location>
        <begin position="144"/>
        <end position="165"/>
    </location>
</feature>
<feature type="domain" description="Thioredoxin" evidence="2">
    <location>
        <begin position="13"/>
        <end position="145"/>
    </location>
</feature>
<accession>A0A7Y9JNB0</accession>
<protein>
    <submittedName>
        <fullName evidence="3">Thiol-disulfide isomerase/thioredoxin</fullName>
    </submittedName>
</protein>
<keyword evidence="4" id="KW-1185">Reference proteome</keyword>
<dbReference type="Pfam" id="PF00085">
    <property type="entry name" value="Thioredoxin"/>
    <property type="match status" value="1"/>
</dbReference>
<comment type="caution">
    <text evidence="3">The sequence shown here is derived from an EMBL/GenBank/DDBJ whole genome shotgun (WGS) entry which is preliminary data.</text>
</comment>
<evidence type="ECO:0000313" key="3">
    <source>
        <dbReference type="EMBL" id="NYD55135.1"/>
    </source>
</evidence>
<dbReference type="GO" id="GO:0016853">
    <property type="term" value="F:isomerase activity"/>
    <property type="evidence" value="ECO:0007669"/>
    <property type="project" value="UniProtKB-KW"/>
</dbReference>
<dbReference type="Gene3D" id="3.40.30.10">
    <property type="entry name" value="Glutaredoxin"/>
    <property type="match status" value="1"/>
</dbReference>
<dbReference type="EMBL" id="JACCBH010000001">
    <property type="protein sequence ID" value="NYD55135.1"/>
    <property type="molecule type" value="Genomic_DNA"/>
</dbReference>
<dbReference type="CDD" id="cd02947">
    <property type="entry name" value="TRX_family"/>
    <property type="match status" value="1"/>
</dbReference>
<proteinExistence type="predicted"/>
<keyword evidence="3" id="KW-0413">Isomerase</keyword>
<organism evidence="3 4">
    <name type="scientific">Microbacterium pseudoresistens</name>
    <dbReference type="NCBI Taxonomy" id="640634"/>
    <lineage>
        <taxon>Bacteria</taxon>
        <taxon>Bacillati</taxon>
        <taxon>Actinomycetota</taxon>
        <taxon>Actinomycetes</taxon>
        <taxon>Micrococcales</taxon>
        <taxon>Microbacteriaceae</taxon>
        <taxon>Microbacterium</taxon>
    </lineage>
</organism>
<dbReference type="SUPFAM" id="SSF52833">
    <property type="entry name" value="Thioredoxin-like"/>
    <property type="match status" value="1"/>
</dbReference>
<dbReference type="RefSeq" id="WP_343045396.1">
    <property type="nucleotide sequence ID" value="NZ_BAABLC010000002.1"/>
</dbReference>
<sequence length="165" mass="17618">MPAPLALAAVAALLVLATAAGLLLRMRDGRRRRIHPDRAVTVRADDLAPAALAPRATLVQFSTEFCTRCPQVRRVLADWTAPIEGVSAVEIDLTRRTDLASRYGILATPTVFLVDEDGVVRSRFHGIPARTALDEALADLSASAPDAADERSSVSERFSVSEGAS</sequence>
<feature type="compositionally biased region" description="Low complexity" evidence="1">
    <location>
        <begin position="155"/>
        <end position="165"/>
    </location>
</feature>
<dbReference type="InterPro" id="IPR036249">
    <property type="entry name" value="Thioredoxin-like_sf"/>
</dbReference>
<evidence type="ECO:0000256" key="1">
    <source>
        <dbReference type="SAM" id="MobiDB-lite"/>
    </source>
</evidence>
<gene>
    <name evidence="3" type="ORF">BKA02_002190</name>
</gene>
<dbReference type="InterPro" id="IPR013766">
    <property type="entry name" value="Thioredoxin_domain"/>
</dbReference>
<dbReference type="AlphaFoldDB" id="A0A7Y9JNB0"/>